<evidence type="ECO:0000313" key="1">
    <source>
        <dbReference type="EMBL" id="TGJ63457.1"/>
    </source>
</evidence>
<reference evidence="1 2" key="1">
    <citation type="submission" date="2019-03" db="EMBL/GenBank/DDBJ databases">
        <title>Nematode-trapping fungi genome.</title>
        <authorList>
            <person name="Vidal-Diez De Ulzurrun G."/>
        </authorList>
    </citation>
    <scope>NUCLEOTIDE SEQUENCE [LARGE SCALE GENOMIC DNA]</scope>
    <source>
        <strain evidence="1 2">TWF154</strain>
    </source>
</reference>
<accession>A0A7C8P9U5</accession>
<sequence length="82" mass="9518">MYTEVHEHAPYNIRRNRIRVKETDLESFLSLSPPPKLRLKSNNKILTNVRKEKFTYGQPTPGALEAMLRAIKLSKLISSRKP</sequence>
<organism evidence="1 2">
    <name type="scientific">Orbilia oligospora</name>
    <name type="common">Nematode-trapping fungus</name>
    <name type="synonym">Arthrobotrys oligospora</name>
    <dbReference type="NCBI Taxonomy" id="2813651"/>
    <lineage>
        <taxon>Eukaryota</taxon>
        <taxon>Fungi</taxon>
        <taxon>Dikarya</taxon>
        <taxon>Ascomycota</taxon>
        <taxon>Pezizomycotina</taxon>
        <taxon>Orbiliomycetes</taxon>
        <taxon>Orbiliales</taxon>
        <taxon>Orbiliaceae</taxon>
        <taxon>Orbilia</taxon>
    </lineage>
</organism>
<protein>
    <submittedName>
        <fullName evidence="1">Uncharacterized protein</fullName>
    </submittedName>
</protein>
<proteinExistence type="predicted"/>
<gene>
    <name evidence="1" type="ORF">EYR41_011384</name>
</gene>
<comment type="caution">
    <text evidence="1">The sequence shown here is derived from an EMBL/GenBank/DDBJ whole genome shotgun (WGS) entry which is preliminary data.</text>
</comment>
<dbReference type="Proteomes" id="UP000297595">
    <property type="component" value="Unassembled WGS sequence"/>
</dbReference>
<dbReference type="AlphaFoldDB" id="A0A7C8P9U5"/>
<dbReference type="EMBL" id="SOZJ01000008">
    <property type="protein sequence ID" value="TGJ63457.1"/>
    <property type="molecule type" value="Genomic_DNA"/>
</dbReference>
<name>A0A7C8P9U5_ORBOL</name>
<evidence type="ECO:0000313" key="2">
    <source>
        <dbReference type="Proteomes" id="UP000297595"/>
    </source>
</evidence>